<protein>
    <submittedName>
        <fullName evidence="4">Aminopeptidase</fullName>
    </submittedName>
</protein>
<dbReference type="GO" id="GO:0004177">
    <property type="term" value="F:aminopeptidase activity"/>
    <property type="evidence" value="ECO:0007669"/>
    <property type="project" value="UniProtKB-KW"/>
</dbReference>
<organism evidence="4 5">
    <name type="scientific">Vibrio metoecus</name>
    <dbReference type="NCBI Taxonomy" id="1481663"/>
    <lineage>
        <taxon>Bacteria</taxon>
        <taxon>Pseudomonadati</taxon>
        <taxon>Pseudomonadota</taxon>
        <taxon>Gammaproteobacteria</taxon>
        <taxon>Vibrionales</taxon>
        <taxon>Vibrionaceae</taxon>
        <taxon>Vibrio</taxon>
    </lineage>
</organism>
<gene>
    <name evidence="4" type="ORF">CGU03_15435</name>
</gene>
<sequence length="420" mass="47979">MHSLAKELFPICRSLTGNGVRQTLDIIRRELGELSVYEVPTGTQCFDWTIPREWNINDAYIINPDGNKICQFSDLNLHVVGYSIPTNQTLTLEELQKHLHSLPEQPDAIPYVTSYYRDYWGFCLKHSEREALKDGEYQVFIDSELKDGSLTYGELIIPGETEEEVFLSTYVCHPSMANNELSGPVVTAYLAKWLLAQELRRYTYRIVFIPETIGSITYLSRNLPEMKKNTVAGFNITCVGDERDYSYLPSRTENTLSDKAALHSLNYMVDSYSTYSFLDRGSDERQYCYPGVDLPVCSIMRTKYGIYPEYHTSLDDLNLVTPKGLYGAYEVIQNAIGIIEANKTFTCKYLCEPQLGKRGLYPNISEKGSATSVELMMNILTYLDGTIDLLDLADKLSVDFWEIKKITDKLFYADLLEETK</sequence>
<keyword evidence="4" id="KW-0031">Aminopeptidase</keyword>
<dbReference type="InterPro" id="IPR032622">
    <property type="entry name" value="UCP01524_HTH"/>
</dbReference>
<reference evidence="5" key="1">
    <citation type="submission" date="2017-07" db="EMBL/GenBank/DDBJ databases">
        <authorList>
            <person name="Boucher Y."/>
            <person name="Orata F.D."/>
        </authorList>
    </citation>
    <scope>NUCLEOTIDE SEQUENCE [LARGE SCALE GENOMIC DNA]</scope>
    <source>
        <strain evidence="5">OYP9E10</strain>
    </source>
</reference>
<dbReference type="Gene3D" id="1.10.10.10">
    <property type="entry name" value="Winged helix-like DNA-binding domain superfamily/Winged helix DNA-binding domain"/>
    <property type="match status" value="1"/>
</dbReference>
<dbReference type="Gene3D" id="3.40.630.10">
    <property type="entry name" value="Zn peptidases"/>
    <property type="match status" value="1"/>
</dbReference>
<dbReference type="Pfam" id="PF16254">
    <property type="entry name" value="DUF4910"/>
    <property type="match status" value="1"/>
</dbReference>
<dbReference type="InterPro" id="IPR036388">
    <property type="entry name" value="WH-like_DNA-bd_sf"/>
</dbReference>
<evidence type="ECO:0000259" key="1">
    <source>
        <dbReference type="Pfam" id="PF09940"/>
    </source>
</evidence>
<keyword evidence="4" id="KW-0378">Hydrolase</keyword>
<accession>A0A271VNX8</accession>
<dbReference type="EMBL" id="NMSH01000030">
    <property type="protein sequence ID" value="PAR19751.1"/>
    <property type="molecule type" value="Genomic_DNA"/>
</dbReference>
<dbReference type="Pfam" id="PF09940">
    <property type="entry name" value="DUF2172"/>
    <property type="match status" value="1"/>
</dbReference>
<dbReference type="AlphaFoldDB" id="A0A271VNX8"/>
<keyword evidence="4" id="KW-0645">Protease</keyword>
<feature type="domain" description="UCP01524 winged helix-turn-helix" evidence="2">
    <location>
        <begin position="350"/>
        <end position="417"/>
    </location>
</feature>
<feature type="domain" description="DUF4910" evidence="3">
    <location>
        <begin position="2"/>
        <end position="342"/>
    </location>
</feature>
<dbReference type="SUPFAM" id="SSF53187">
    <property type="entry name" value="Zn-dependent exopeptidases"/>
    <property type="match status" value="1"/>
</dbReference>
<comment type="caution">
    <text evidence="4">The sequence shown here is derived from an EMBL/GenBank/DDBJ whole genome shotgun (WGS) entry which is preliminary data.</text>
</comment>
<proteinExistence type="predicted"/>
<dbReference type="InterPro" id="IPR032610">
    <property type="entry name" value="DUF2172"/>
</dbReference>
<dbReference type="InterPro" id="IPR032589">
    <property type="entry name" value="DUF4910"/>
</dbReference>
<dbReference type="Gene3D" id="3.50.30.90">
    <property type="match status" value="1"/>
</dbReference>
<evidence type="ECO:0000313" key="4">
    <source>
        <dbReference type="EMBL" id="PAR19751.1"/>
    </source>
</evidence>
<dbReference type="CDD" id="cd05644">
    <property type="entry name" value="M28_like"/>
    <property type="match status" value="1"/>
</dbReference>
<evidence type="ECO:0000259" key="3">
    <source>
        <dbReference type="Pfam" id="PF16254"/>
    </source>
</evidence>
<dbReference type="Pfam" id="PF16221">
    <property type="entry name" value="HTH_47"/>
    <property type="match status" value="1"/>
</dbReference>
<dbReference type="InterPro" id="IPR012353">
    <property type="entry name" value="UCP015244"/>
</dbReference>
<evidence type="ECO:0000313" key="5">
    <source>
        <dbReference type="Proteomes" id="UP000216173"/>
    </source>
</evidence>
<feature type="domain" description="DUF2172" evidence="1">
    <location>
        <begin position="53"/>
        <end position="144"/>
    </location>
</feature>
<name>A0A271VNX8_VIBMT</name>
<evidence type="ECO:0000259" key="2">
    <source>
        <dbReference type="Pfam" id="PF16221"/>
    </source>
</evidence>
<dbReference type="Proteomes" id="UP000216173">
    <property type="component" value="Unassembled WGS sequence"/>
</dbReference>
<dbReference type="PIRSF" id="PIRSF015244">
    <property type="entry name" value="UCP015244"/>
    <property type="match status" value="1"/>
</dbReference>